<dbReference type="Pfam" id="PF02472">
    <property type="entry name" value="ExbD"/>
    <property type="match status" value="1"/>
</dbReference>
<evidence type="ECO:0000256" key="1">
    <source>
        <dbReference type="ARBA" id="ARBA00004162"/>
    </source>
</evidence>
<proteinExistence type="inferred from homology"/>
<accession>A0A367PQ32</accession>
<comment type="subcellular location">
    <subcellularLocation>
        <location evidence="1">Cell membrane</location>
        <topology evidence="1">Single-pass membrane protein</topology>
    </subcellularLocation>
    <subcellularLocation>
        <location evidence="7">Cell membrane</location>
        <topology evidence="7">Single-pass type II membrane protein</topology>
    </subcellularLocation>
</comment>
<dbReference type="PANTHER" id="PTHR30558">
    <property type="entry name" value="EXBD MEMBRANE COMPONENT OF PMF-DRIVEN MACROMOLECULE IMPORT SYSTEM"/>
    <property type="match status" value="1"/>
</dbReference>
<dbReference type="Gene3D" id="3.30.420.270">
    <property type="match status" value="1"/>
</dbReference>
<dbReference type="Proteomes" id="UP000253501">
    <property type="component" value="Unassembled WGS sequence"/>
</dbReference>
<dbReference type="PANTHER" id="PTHR30558:SF3">
    <property type="entry name" value="BIOPOLYMER TRANSPORT PROTEIN EXBD-RELATED"/>
    <property type="match status" value="1"/>
</dbReference>
<evidence type="ECO:0000256" key="2">
    <source>
        <dbReference type="ARBA" id="ARBA00005811"/>
    </source>
</evidence>
<gene>
    <name evidence="9" type="ORF">DDK22_06480</name>
</gene>
<comment type="similarity">
    <text evidence="2 7">Belongs to the ExbD/TolR family.</text>
</comment>
<evidence type="ECO:0000256" key="3">
    <source>
        <dbReference type="ARBA" id="ARBA00022475"/>
    </source>
</evidence>
<protein>
    <submittedName>
        <fullName evidence="9">Biopolymer transporter ExbD</fullName>
    </submittedName>
</protein>
<evidence type="ECO:0000313" key="10">
    <source>
        <dbReference type="Proteomes" id="UP000253501"/>
    </source>
</evidence>
<evidence type="ECO:0000256" key="8">
    <source>
        <dbReference type="SAM" id="Phobius"/>
    </source>
</evidence>
<keyword evidence="7" id="KW-0653">Protein transport</keyword>
<name>A0A367PQ32_CUPNE</name>
<dbReference type="AlphaFoldDB" id="A0A367PQ32"/>
<keyword evidence="6 8" id="KW-0472">Membrane</keyword>
<evidence type="ECO:0000256" key="6">
    <source>
        <dbReference type="ARBA" id="ARBA00023136"/>
    </source>
</evidence>
<reference evidence="9 10" key="1">
    <citation type="submission" date="2018-04" db="EMBL/GenBank/DDBJ databases">
        <title>Cupriavidus necator CR12 genome sequencing and assembly.</title>
        <authorList>
            <person name="Ben Fekih I."/>
            <person name="Mazhar H.S."/>
            <person name="Bello S.K."/>
            <person name="Rensing C."/>
        </authorList>
    </citation>
    <scope>NUCLEOTIDE SEQUENCE [LARGE SCALE GENOMIC DNA]</scope>
    <source>
        <strain evidence="9 10">CR12</strain>
    </source>
</reference>
<sequence>MQFRSRQRREEPEINLIPLIDVLLVILIFLMITTTYSRFTELQIQLPTADAERAQQRPREIVVSVSSRGVYSVNKQVMEQKDVTSLADQLRAASGTGASGQPPVVIVNADAQASHQAVINVMEAARLAGLSRLTFATQSAQPR</sequence>
<keyword evidence="3" id="KW-1003">Cell membrane</keyword>
<keyword evidence="7" id="KW-0813">Transport</keyword>
<evidence type="ECO:0000256" key="4">
    <source>
        <dbReference type="ARBA" id="ARBA00022692"/>
    </source>
</evidence>
<comment type="caution">
    <text evidence="9">The sequence shown here is derived from an EMBL/GenBank/DDBJ whole genome shotgun (WGS) entry which is preliminary data.</text>
</comment>
<dbReference type="EMBL" id="QDHA01000015">
    <property type="protein sequence ID" value="RCJ09156.1"/>
    <property type="molecule type" value="Genomic_DNA"/>
</dbReference>
<keyword evidence="4 7" id="KW-0812">Transmembrane</keyword>
<dbReference type="GO" id="GO:0022857">
    <property type="term" value="F:transmembrane transporter activity"/>
    <property type="evidence" value="ECO:0007669"/>
    <property type="project" value="InterPro"/>
</dbReference>
<feature type="transmembrane region" description="Helical" evidence="8">
    <location>
        <begin position="12"/>
        <end position="32"/>
    </location>
</feature>
<dbReference type="InterPro" id="IPR003400">
    <property type="entry name" value="ExbD"/>
</dbReference>
<evidence type="ECO:0000313" key="9">
    <source>
        <dbReference type="EMBL" id="RCJ09156.1"/>
    </source>
</evidence>
<dbReference type="RefSeq" id="WP_114131243.1">
    <property type="nucleotide sequence ID" value="NZ_CP068434.1"/>
</dbReference>
<keyword evidence="5 8" id="KW-1133">Transmembrane helix</keyword>
<dbReference type="GO" id="GO:0015031">
    <property type="term" value="P:protein transport"/>
    <property type="evidence" value="ECO:0007669"/>
    <property type="project" value="UniProtKB-KW"/>
</dbReference>
<evidence type="ECO:0000256" key="7">
    <source>
        <dbReference type="RuleBase" id="RU003879"/>
    </source>
</evidence>
<organism evidence="9 10">
    <name type="scientific">Cupriavidus necator</name>
    <name type="common">Alcaligenes eutrophus</name>
    <name type="synonym">Ralstonia eutropha</name>
    <dbReference type="NCBI Taxonomy" id="106590"/>
    <lineage>
        <taxon>Bacteria</taxon>
        <taxon>Pseudomonadati</taxon>
        <taxon>Pseudomonadota</taxon>
        <taxon>Betaproteobacteria</taxon>
        <taxon>Burkholderiales</taxon>
        <taxon>Burkholderiaceae</taxon>
        <taxon>Cupriavidus</taxon>
    </lineage>
</organism>
<evidence type="ECO:0000256" key="5">
    <source>
        <dbReference type="ARBA" id="ARBA00022989"/>
    </source>
</evidence>
<dbReference type="GO" id="GO:0005886">
    <property type="term" value="C:plasma membrane"/>
    <property type="evidence" value="ECO:0007669"/>
    <property type="project" value="UniProtKB-SubCell"/>
</dbReference>